<dbReference type="EMBL" id="JBHUEQ010000006">
    <property type="protein sequence ID" value="MFD1744891.1"/>
    <property type="molecule type" value="Genomic_DNA"/>
</dbReference>
<dbReference type="InterPro" id="IPR053733">
    <property type="entry name" value="Heme_Transport_Util_sf"/>
</dbReference>
<evidence type="ECO:0000313" key="2">
    <source>
        <dbReference type="Proteomes" id="UP001597322"/>
    </source>
</evidence>
<dbReference type="NCBIfam" id="TIGR04108">
    <property type="entry name" value="HutX"/>
    <property type="match status" value="1"/>
</dbReference>
<accession>A0ABW4M0H0</accession>
<dbReference type="RefSeq" id="WP_377397493.1">
    <property type="nucleotide sequence ID" value="NZ_JBHUEQ010000006.1"/>
</dbReference>
<dbReference type="CDD" id="cd16829">
    <property type="entry name" value="ChuX_HutX-like"/>
    <property type="match status" value="1"/>
</dbReference>
<protein>
    <submittedName>
        <fullName evidence="1">Heme utilization cystosolic carrier protein HutX</fullName>
    </submittedName>
</protein>
<dbReference type="Pfam" id="PF06228">
    <property type="entry name" value="ChuX_HutX"/>
    <property type="match status" value="1"/>
</dbReference>
<organism evidence="1 2">
    <name type="scientific">Rhizobium helianthi</name>
    <dbReference type="NCBI Taxonomy" id="1132695"/>
    <lineage>
        <taxon>Bacteria</taxon>
        <taxon>Pseudomonadati</taxon>
        <taxon>Pseudomonadota</taxon>
        <taxon>Alphaproteobacteria</taxon>
        <taxon>Hyphomicrobiales</taxon>
        <taxon>Rhizobiaceae</taxon>
        <taxon>Rhizobium/Agrobacterium group</taxon>
        <taxon>Rhizobium</taxon>
    </lineage>
</organism>
<sequence length="179" mass="19863">MTRPLSTTVEAEHRLQRARNAVAVNPDGVVEALAAEADVSPSEILTVLPNASVVTVEADTFDAIWAELTLWNEVLAIIQTEDVVLEVTGRLPQGTEGRGWFNIHGDSPIGGHIRKTSCASIAFVDRPFHGRRSCSVWFMTAAGRAMFKIFVPRDEKRDLKQEPLLQFEAMMKRYGARQS</sequence>
<name>A0ABW4M0H0_9HYPH</name>
<gene>
    <name evidence="1" type="primary">hutX</name>
    <name evidence="1" type="ORF">ACFSE1_05390</name>
</gene>
<dbReference type="PIRSF" id="PIRSF030840">
    <property type="entry name" value="DUF1008"/>
    <property type="match status" value="1"/>
</dbReference>
<dbReference type="SUPFAM" id="SSF144064">
    <property type="entry name" value="Heme iron utilization protein-like"/>
    <property type="match status" value="1"/>
</dbReference>
<dbReference type="Gene3D" id="3.40.1570.10">
    <property type="entry name" value="HemS/ChuS/ChuX like domains"/>
    <property type="match status" value="1"/>
</dbReference>
<comment type="caution">
    <text evidence="1">The sequence shown here is derived from an EMBL/GenBank/DDBJ whole genome shotgun (WGS) entry which is preliminary data.</text>
</comment>
<reference evidence="2" key="1">
    <citation type="journal article" date="2019" name="Int. J. Syst. Evol. Microbiol.">
        <title>The Global Catalogue of Microorganisms (GCM) 10K type strain sequencing project: providing services to taxonomists for standard genome sequencing and annotation.</title>
        <authorList>
            <consortium name="The Broad Institute Genomics Platform"/>
            <consortium name="The Broad Institute Genome Sequencing Center for Infectious Disease"/>
            <person name="Wu L."/>
            <person name="Ma J."/>
        </authorList>
    </citation>
    <scope>NUCLEOTIDE SEQUENCE [LARGE SCALE GENOMIC DNA]</scope>
    <source>
        <strain evidence="2">CG52</strain>
    </source>
</reference>
<evidence type="ECO:0000313" key="1">
    <source>
        <dbReference type="EMBL" id="MFD1744891.1"/>
    </source>
</evidence>
<keyword evidence="2" id="KW-1185">Reference proteome</keyword>
<dbReference type="Proteomes" id="UP001597322">
    <property type="component" value="Unassembled WGS sequence"/>
</dbReference>
<dbReference type="InterPro" id="IPR010413">
    <property type="entry name" value="HutX-like"/>
</dbReference>
<proteinExistence type="predicted"/>